<dbReference type="EMBL" id="KV425567">
    <property type="protein sequence ID" value="KZT26263.1"/>
    <property type="molecule type" value="Genomic_DNA"/>
</dbReference>
<reference evidence="2 3" key="1">
    <citation type="journal article" date="2016" name="Mol. Biol. Evol.">
        <title>Comparative Genomics of Early-Diverging Mushroom-Forming Fungi Provides Insights into the Origins of Lignocellulose Decay Capabilities.</title>
        <authorList>
            <person name="Nagy L.G."/>
            <person name="Riley R."/>
            <person name="Tritt A."/>
            <person name="Adam C."/>
            <person name="Daum C."/>
            <person name="Floudas D."/>
            <person name="Sun H."/>
            <person name="Yadav J.S."/>
            <person name="Pangilinan J."/>
            <person name="Larsson K.H."/>
            <person name="Matsuura K."/>
            <person name="Barry K."/>
            <person name="Labutti K."/>
            <person name="Kuo R."/>
            <person name="Ohm R.A."/>
            <person name="Bhattacharya S.S."/>
            <person name="Shirouzu T."/>
            <person name="Yoshinaga Y."/>
            <person name="Martin F.M."/>
            <person name="Grigoriev I.V."/>
            <person name="Hibbett D.S."/>
        </authorList>
    </citation>
    <scope>NUCLEOTIDE SEQUENCE [LARGE SCALE GENOMIC DNA]</scope>
    <source>
        <strain evidence="2 3">HHB14362 ss-1</strain>
    </source>
</reference>
<evidence type="ECO:0000313" key="3">
    <source>
        <dbReference type="Proteomes" id="UP000076761"/>
    </source>
</evidence>
<dbReference type="InterPro" id="IPR035979">
    <property type="entry name" value="RBD_domain_sf"/>
</dbReference>
<feature type="region of interest" description="Disordered" evidence="1">
    <location>
        <begin position="1"/>
        <end position="26"/>
    </location>
</feature>
<dbReference type="OrthoDB" id="5541797at2759"/>
<evidence type="ECO:0000313" key="2">
    <source>
        <dbReference type="EMBL" id="KZT26263.1"/>
    </source>
</evidence>
<dbReference type="GO" id="GO:0003676">
    <property type="term" value="F:nucleic acid binding"/>
    <property type="evidence" value="ECO:0007669"/>
    <property type="project" value="InterPro"/>
</dbReference>
<evidence type="ECO:0008006" key="4">
    <source>
        <dbReference type="Google" id="ProtNLM"/>
    </source>
</evidence>
<dbReference type="InParanoid" id="A0A165T7R8"/>
<dbReference type="SUPFAM" id="SSF54928">
    <property type="entry name" value="RNA-binding domain, RBD"/>
    <property type="match status" value="1"/>
</dbReference>
<organism evidence="2 3">
    <name type="scientific">Neolentinus lepideus HHB14362 ss-1</name>
    <dbReference type="NCBI Taxonomy" id="1314782"/>
    <lineage>
        <taxon>Eukaryota</taxon>
        <taxon>Fungi</taxon>
        <taxon>Dikarya</taxon>
        <taxon>Basidiomycota</taxon>
        <taxon>Agaricomycotina</taxon>
        <taxon>Agaricomycetes</taxon>
        <taxon>Gloeophyllales</taxon>
        <taxon>Gloeophyllaceae</taxon>
        <taxon>Neolentinus</taxon>
    </lineage>
</organism>
<dbReference type="CDD" id="cd00590">
    <property type="entry name" value="RRM_SF"/>
    <property type="match status" value="1"/>
</dbReference>
<dbReference type="Proteomes" id="UP000076761">
    <property type="component" value="Unassembled WGS sequence"/>
</dbReference>
<dbReference type="AlphaFoldDB" id="A0A165T7R8"/>
<protein>
    <recommendedName>
        <fullName evidence="4">RRM domain-containing protein</fullName>
    </recommendedName>
</protein>
<accession>A0A165T7R8</accession>
<gene>
    <name evidence="2" type="ORF">NEOLEDRAFT_1147322</name>
</gene>
<sequence>MASLRRCASTSARNIPRKSDTPTNHVELRGLPTTALPYDIIRLLIRNLVADVQGVAIDYQEYRPSGRAFVKFRSPGIVPTAVKRVNSATISAMPLTATPAPWFEFSNRFRGQKGLEEAIERGILKGNGANAGLPSAALGVSVVVSGLPWKLEPDQVRAYFDGFEFSPKAVRTGVAKVMSGTRGHRRQYLLLLASPSEAHRFVRHVHMRYFDEETWGTKYILRAKVIY</sequence>
<proteinExistence type="predicted"/>
<keyword evidence="3" id="KW-1185">Reference proteome</keyword>
<evidence type="ECO:0000256" key="1">
    <source>
        <dbReference type="SAM" id="MobiDB-lite"/>
    </source>
</evidence>
<name>A0A165T7R8_9AGAM</name>